<dbReference type="Proteomes" id="UP000003752">
    <property type="component" value="Unassembled WGS sequence"/>
</dbReference>
<accession>C0XG33</accession>
<evidence type="ECO:0000313" key="1">
    <source>
        <dbReference type="EMBL" id="EEI25670.1"/>
    </source>
</evidence>
<name>C0XG33_LENH9</name>
<proteinExistence type="predicted"/>
<dbReference type="AlphaFoldDB" id="C0XG33"/>
<dbReference type="PATRIC" id="fig|1423757.3.peg.2135"/>
<keyword evidence="2" id="KW-1185">Reference proteome</keyword>
<dbReference type="RefSeq" id="WP_003636206.1">
    <property type="nucleotide sequence ID" value="NZ_AZDF01000055.1"/>
</dbReference>
<comment type="caution">
    <text evidence="1">The sequence shown here is derived from an EMBL/GenBank/DDBJ whole genome shotgun (WGS) entry which is preliminary data.</text>
</comment>
<sequence length="133" mass="15143">MAEQIHGMALNGQPMELPNTSLDSDWKQVETNRASMQTEVFKCYYRVLNGVLYVEGQVALNEGNNVNYGLVKMNPLWKLPDYRYNEPETAFQFADNTTDYVHWGYPSSEGYFVQIAHNTSIGYLPIALSIPVI</sequence>
<dbReference type="EMBL" id="ACGP01000012">
    <property type="protein sequence ID" value="EEI25670.1"/>
    <property type="molecule type" value="Genomic_DNA"/>
</dbReference>
<dbReference type="HOGENOM" id="CLU_1904029_0_0_9"/>
<organism evidence="1 2">
    <name type="scientific">Lentilactobacillus hilgardii (strain ATCC 8290 / DSM 20176 / CCUG 30140 / JCM 1155 / KCTC 3500 / NBRC 15886 / NCIMB 8040 / NRRL B-1843 / 9)</name>
    <dbReference type="NCBI Taxonomy" id="1423757"/>
    <lineage>
        <taxon>Bacteria</taxon>
        <taxon>Bacillati</taxon>
        <taxon>Bacillota</taxon>
        <taxon>Bacilli</taxon>
        <taxon>Lactobacillales</taxon>
        <taxon>Lactobacillaceae</taxon>
        <taxon>Lentilactobacillus</taxon>
    </lineage>
</organism>
<reference evidence="1 2" key="1">
    <citation type="submission" date="2009-01" db="EMBL/GenBank/DDBJ databases">
        <authorList>
            <person name="Qin X."/>
            <person name="Bachman B."/>
            <person name="Battles P."/>
            <person name="Bell A."/>
            <person name="Bess C."/>
            <person name="Bickham C."/>
            <person name="Chaboub L."/>
            <person name="Chen D."/>
            <person name="Coyle M."/>
            <person name="Deiros D.R."/>
            <person name="Dinh H."/>
            <person name="Forbes L."/>
            <person name="Fowler G."/>
            <person name="Francisco L."/>
            <person name="Fu Q."/>
            <person name="Gubbala S."/>
            <person name="Hale W."/>
            <person name="Han Y."/>
            <person name="Hemphill L."/>
            <person name="Highlander S.K."/>
            <person name="Hirani K."/>
            <person name="Hogues M."/>
            <person name="Jackson L."/>
            <person name="Jakkamsetti A."/>
            <person name="Javaid M."/>
            <person name="Jiang H."/>
            <person name="Korchina V."/>
            <person name="Kovar C."/>
            <person name="Lara F."/>
            <person name="Lee S."/>
            <person name="Mata R."/>
            <person name="Mathew T."/>
            <person name="Moen C."/>
            <person name="Morales K."/>
            <person name="Munidasa M."/>
            <person name="Nazareth L."/>
            <person name="Ngo R."/>
            <person name="Nguyen L."/>
            <person name="Okwuonu G."/>
            <person name="Ongeri F."/>
            <person name="Patil S."/>
            <person name="Petrosino J."/>
            <person name="Pham C."/>
            <person name="Pham P."/>
            <person name="Pu L.-L."/>
            <person name="Puazo M."/>
            <person name="Raj R."/>
            <person name="Reid J."/>
            <person name="Rouhana J."/>
            <person name="Saada N."/>
            <person name="Shang Y."/>
            <person name="Simmons D."/>
            <person name="Thornton R."/>
            <person name="Warren J."/>
            <person name="Weissenberger G."/>
            <person name="Zhang J."/>
            <person name="Zhang L."/>
            <person name="Zhou C."/>
            <person name="Zhu D."/>
            <person name="Muzny D."/>
            <person name="Worley K."/>
            <person name="Gibbs R."/>
        </authorList>
    </citation>
    <scope>NUCLEOTIDE SEQUENCE [LARGE SCALE GENOMIC DNA]</scope>
    <source>
        <strain evidence="2">ATCC 8290 / DSM 20176 / CCUG 30140 / JCM 1155 / KCTC 3500 / NBRC 15886 / NCIMB 8040 / NRRL B-1843 / 9</strain>
    </source>
</reference>
<gene>
    <name evidence="1" type="ORF">HMPREF0519_0194</name>
</gene>
<protein>
    <submittedName>
        <fullName evidence="1">Uncharacterized protein</fullName>
    </submittedName>
</protein>
<evidence type="ECO:0000313" key="2">
    <source>
        <dbReference type="Proteomes" id="UP000003752"/>
    </source>
</evidence>